<name>A0A0P9N5G1_PSECA</name>
<protein>
    <submittedName>
        <fullName evidence="1">Phage tail protein</fullName>
    </submittedName>
</protein>
<dbReference type="Gene3D" id="4.10.410.40">
    <property type="match status" value="1"/>
</dbReference>
<dbReference type="AlphaFoldDB" id="A0A0P9N5G1"/>
<evidence type="ECO:0000313" key="4">
    <source>
        <dbReference type="Proteomes" id="UP000281372"/>
    </source>
</evidence>
<dbReference type="RefSeq" id="WP_054999298.1">
    <property type="nucleotide sequence ID" value="NZ_FNKU01000001.1"/>
</dbReference>
<proteinExistence type="predicted"/>
<reference evidence="1 3" key="1">
    <citation type="submission" date="2015-09" db="EMBL/GenBank/DDBJ databases">
        <title>Genome announcement of multiple Pseudomonas syringae strains.</title>
        <authorList>
            <person name="Thakur S."/>
            <person name="Wang P.W."/>
            <person name="Gong Y."/>
            <person name="Weir B.S."/>
            <person name="Guttman D.S."/>
        </authorList>
    </citation>
    <scope>NUCLEOTIDE SEQUENCE [LARGE SCALE GENOMIC DNA]</scope>
    <source>
        <strain evidence="1 3">ICMP2823</strain>
    </source>
</reference>
<dbReference type="EMBL" id="RBOW01000858">
    <property type="protein sequence ID" value="RMN20779.1"/>
    <property type="molecule type" value="Genomic_DNA"/>
</dbReference>
<comment type="caution">
    <text evidence="1">The sequence shown here is derived from an EMBL/GenBank/DDBJ whole genome shotgun (WGS) entry which is preliminary data.</text>
</comment>
<dbReference type="PATRIC" id="fig|86840.3.peg.655"/>
<gene>
    <name evidence="1" type="ORF">ALO81_00403</name>
    <name evidence="2" type="ORF">ALQ64_02399</name>
</gene>
<accession>A0A0P9N5G1</accession>
<dbReference type="Proteomes" id="UP000281372">
    <property type="component" value="Unassembled WGS sequence"/>
</dbReference>
<dbReference type="InterPro" id="IPR014918">
    <property type="entry name" value="Phage_tail_3"/>
</dbReference>
<evidence type="ECO:0000313" key="3">
    <source>
        <dbReference type="Proteomes" id="UP000050564"/>
    </source>
</evidence>
<reference evidence="2 4" key="2">
    <citation type="submission" date="2018-08" db="EMBL/GenBank/DDBJ databases">
        <title>Recombination of ecologically and evolutionarily significant loci maintains genetic cohesion in the Pseudomonas syringae species complex.</title>
        <authorList>
            <person name="Dillon M."/>
            <person name="Thakur S."/>
            <person name="Almeida R.N.D."/>
            <person name="Weir B.S."/>
            <person name="Guttman D.S."/>
        </authorList>
    </citation>
    <scope>NUCLEOTIDE SEQUENCE [LARGE SCALE GENOMIC DNA]</scope>
    <source>
        <strain evidence="2 4">ICMP 2821</strain>
    </source>
</reference>
<evidence type="ECO:0000313" key="1">
    <source>
        <dbReference type="EMBL" id="KPW78529.1"/>
    </source>
</evidence>
<evidence type="ECO:0000313" key="2">
    <source>
        <dbReference type="EMBL" id="RMN20779.1"/>
    </source>
</evidence>
<sequence length="218" mass="22839">MGFRLPNGATLQIASAYGAAIPVTALSNANPAVATAAAHGLSDGDIIAVTSGWTRLNDRAARVANSLTGTFALERINTLNIQPYPVGSGAGSVREVTAFTEISQITDVATSGGDQQFLTFGFLADDDDRQLPTTKNPISMAVTVADDPDLPYVAVVEAADEDKVARVLRLNLPNGDSILYNAYVTITSTPALSRNNLMTRVITLSLAGRPTRYSAVVA</sequence>
<dbReference type="Pfam" id="PF08813">
    <property type="entry name" value="Phage_tail_3"/>
    <property type="match status" value="1"/>
</dbReference>
<organism evidence="1 3">
    <name type="scientific">Pseudomonas cannabina</name>
    <dbReference type="NCBI Taxonomy" id="86840"/>
    <lineage>
        <taxon>Bacteria</taxon>
        <taxon>Pseudomonadati</taxon>
        <taxon>Pseudomonadota</taxon>
        <taxon>Gammaproteobacteria</taxon>
        <taxon>Pseudomonadales</taxon>
        <taxon>Pseudomonadaceae</taxon>
        <taxon>Pseudomonas</taxon>
    </lineage>
</organism>
<dbReference type="Proteomes" id="UP000050564">
    <property type="component" value="Unassembled WGS sequence"/>
</dbReference>
<dbReference type="EMBL" id="LJPX01000150">
    <property type="protein sequence ID" value="KPW78529.1"/>
    <property type="molecule type" value="Genomic_DNA"/>
</dbReference>